<dbReference type="Proteomes" id="UP000018861">
    <property type="component" value="Unassembled WGS sequence"/>
</dbReference>
<evidence type="ECO:0000313" key="2">
    <source>
        <dbReference type="Proteomes" id="UP000018861"/>
    </source>
</evidence>
<dbReference type="EMBL" id="BAIQ01000013">
    <property type="protein sequence ID" value="GAE15221.1"/>
    <property type="molecule type" value="Genomic_DNA"/>
</dbReference>
<protein>
    <recommendedName>
        <fullName evidence="3">Phosphate-selective porin O and P</fullName>
    </recommendedName>
</protein>
<organism evidence="1 2">
    <name type="scientific">Bacteroides pyogenes JCM 6292</name>
    <dbReference type="NCBI Taxonomy" id="1235809"/>
    <lineage>
        <taxon>Bacteria</taxon>
        <taxon>Pseudomonadati</taxon>
        <taxon>Bacteroidota</taxon>
        <taxon>Bacteroidia</taxon>
        <taxon>Bacteroidales</taxon>
        <taxon>Bacteroidaceae</taxon>
        <taxon>Bacteroides</taxon>
    </lineage>
</organism>
<dbReference type="AlphaFoldDB" id="W4P5X9"/>
<comment type="caution">
    <text evidence="1">The sequence shown here is derived from an EMBL/GenBank/DDBJ whole genome shotgun (WGS) entry which is preliminary data.</text>
</comment>
<sequence length="388" mass="44985">MKYPILISLFLLVVGTLGIHAQKNNGALRISGYLNNSTLFASTHPDLLEETLWQNITYQRMNVDWRPHSSIRIEVGIRNLLYTGNATILSYVKDNVDRDRGWGDFSWNIFSRRNILYHLNIDRCSFQYICGAWEVKAGRQRINWGQTLVWNPNNIFNPYSFFQFYYPEHPGCDAIRATYYHNVTSYSELAASLNMYGKPTVALLHSRQANSVEYRFMGGIYCGEDVVMGGSLNLGGERLILRMESSYFHPLKHKENNYDILQAAIGIDYVFSNNLVIQGEVLYSSRNTDTDMYNLHYFYIDPQSAKDLSVSRWSVLAQAVYPLTPRFSIRISGAYFVDKHLCYAGLYFNYRISKNMEASLFSHLFNYADEQPIKLRVGLGFLQYKWIF</sequence>
<gene>
    <name evidence="1" type="ORF">JCM6292_1467</name>
</gene>
<proteinExistence type="predicted"/>
<reference evidence="1 2" key="1">
    <citation type="journal article" date="2014" name="Genome Announc.">
        <title>Draft Genome Sequences of Three Strains of Bacteroides pyogenes Isolated from a Cat and Swine.</title>
        <authorList>
            <person name="Sakamoto M."/>
            <person name="Oshima K."/>
            <person name="Suda W."/>
            <person name="Kitamura K."/>
            <person name="Iida T."/>
            <person name="Hattori M."/>
            <person name="Ohkuma M."/>
        </authorList>
    </citation>
    <scope>NUCLEOTIDE SEQUENCE [LARGE SCALE GENOMIC DNA]</scope>
    <source>
        <strain evidence="1 2">JCM 6292</strain>
    </source>
</reference>
<evidence type="ECO:0000313" key="1">
    <source>
        <dbReference type="EMBL" id="GAE15221.1"/>
    </source>
</evidence>
<accession>W4P5X9</accession>
<name>W4P5X9_9BACE</name>
<evidence type="ECO:0008006" key="3">
    <source>
        <dbReference type="Google" id="ProtNLM"/>
    </source>
</evidence>